<dbReference type="Proteomes" id="UP000027222">
    <property type="component" value="Unassembled WGS sequence"/>
</dbReference>
<sequence>MSLSGGNRNSKSLPLDANGEREWSESLSGCWADAGTYIVACFCPCIIYSNLKHRYEILSTTGHPANDSNPDIVTTDCVVHGVVSWAGFGWFMQMMQRGNIRARYKIKGDTLKDCCSAFWCTPCELTQESREIELEEKSFGDK</sequence>
<dbReference type="PANTHER" id="PTHR15907">
    <property type="entry name" value="DUF614 FAMILY PROTEIN-RELATED"/>
    <property type="match status" value="1"/>
</dbReference>
<proteinExistence type="predicted"/>
<name>A0A067SIN8_GALM3</name>
<evidence type="ECO:0008006" key="3">
    <source>
        <dbReference type="Google" id="ProtNLM"/>
    </source>
</evidence>
<gene>
    <name evidence="1" type="ORF">GALMADRAFT_80614</name>
</gene>
<dbReference type="NCBIfam" id="TIGR01571">
    <property type="entry name" value="A_thal_Cys_rich"/>
    <property type="match status" value="1"/>
</dbReference>
<organism evidence="1 2">
    <name type="scientific">Galerina marginata (strain CBS 339.88)</name>
    <dbReference type="NCBI Taxonomy" id="685588"/>
    <lineage>
        <taxon>Eukaryota</taxon>
        <taxon>Fungi</taxon>
        <taxon>Dikarya</taxon>
        <taxon>Basidiomycota</taxon>
        <taxon>Agaricomycotina</taxon>
        <taxon>Agaricomycetes</taxon>
        <taxon>Agaricomycetidae</taxon>
        <taxon>Agaricales</taxon>
        <taxon>Agaricineae</taxon>
        <taxon>Strophariaceae</taxon>
        <taxon>Galerina</taxon>
    </lineage>
</organism>
<keyword evidence="2" id="KW-1185">Reference proteome</keyword>
<protein>
    <recommendedName>
        <fullName evidence="3">PLAC8 family protein</fullName>
    </recommendedName>
</protein>
<evidence type="ECO:0000313" key="2">
    <source>
        <dbReference type="Proteomes" id="UP000027222"/>
    </source>
</evidence>
<dbReference type="InterPro" id="IPR006461">
    <property type="entry name" value="PLAC_motif_containing"/>
</dbReference>
<dbReference type="Pfam" id="PF04749">
    <property type="entry name" value="PLAC8"/>
    <property type="match status" value="1"/>
</dbReference>
<dbReference type="AlphaFoldDB" id="A0A067SIN8"/>
<dbReference type="STRING" id="685588.A0A067SIN8"/>
<dbReference type="HOGENOM" id="CLU_083147_6_0_1"/>
<accession>A0A067SIN8</accession>
<reference evidence="2" key="1">
    <citation type="journal article" date="2014" name="Proc. Natl. Acad. Sci. U.S.A.">
        <title>Extensive sampling of basidiomycete genomes demonstrates inadequacy of the white-rot/brown-rot paradigm for wood decay fungi.</title>
        <authorList>
            <person name="Riley R."/>
            <person name="Salamov A.A."/>
            <person name="Brown D.W."/>
            <person name="Nagy L.G."/>
            <person name="Floudas D."/>
            <person name="Held B.W."/>
            <person name="Levasseur A."/>
            <person name="Lombard V."/>
            <person name="Morin E."/>
            <person name="Otillar R."/>
            <person name="Lindquist E.A."/>
            <person name="Sun H."/>
            <person name="LaButti K.M."/>
            <person name="Schmutz J."/>
            <person name="Jabbour D."/>
            <person name="Luo H."/>
            <person name="Baker S.E."/>
            <person name="Pisabarro A.G."/>
            <person name="Walton J.D."/>
            <person name="Blanchette R.A."/>
            <person name="Henrissat B."/>
            <person name="Martin F."/>
            <person name="Cullen D."/>
            <person name="Hibbett D.S."/>
            <person name="Grigoriev I.V."/>
        </authorList>
    </citation>
    <scope>NUCLEOTIDE SEQUENCE [LARGE SCALE GENOMIC DNA]</scope>
    <source>
        <strain evidence="2">CBS 339.88</strain>
    </source>
</reference>
<dbReference type="EMBL" id="KL142422">
    <property type="protein sequence ID" value="KDR66628.1"/>
    <property type="molecule type" value="Genomic_DNA"/>
</dbReference>
<dbReference type="OrthoDB" id="1045822at2759"/>
<evidence type="ECO:0000313" key="1">
    <source>
        <dbReference type="EMBL" id="KDR66628.1"/>
    </source>
</evidence>